<sequence>MNHRQTTIFRGFSGALFASVLALGLSGGPAPARAQTSDMAAAQAVADHFSSIKSMSGDFMQFDDKGRQSEGKFYIERPGRIRFEYAGTPVRVIADGSNVAVNNRKLNTWDLYPLSKTPMKLLLDTRIDLSGANIQDVKQEKDLTTIVMGDRSLFGNSRITMMFDPKTYDLRQWTIRDAQGKDTTVMISNVQSGAPAKDALFKIPYTAISQGQTGNR</sequence>
<evidence type="ECO:0000313" key="3">
    <source>
        <dbReference type="EMBL" id="GGE08121.1"/>
    </source>
</evidence>
<feature type="chain" id="PRO_5037065289" evidence="2">
    <location>
        <begin position="35"/>
        <end position="216"/>
    </location>
</feature>
<dbReference type="PANTHER" id="PTHR35869">
    <property type="entry name" value="OUTER-MEMBRANE LIPOPROTEIN CARRIER PROTEIN"/>
    <property type="match status" value="1"/>
</dbReference>
<dbReference type="Gene3D" id="2.50.20.10">
    <property type="entry name" value="Lipoprotein localisation LolA/LolB/LppX"/>
    <property type="match status" value="1"/>
</dbReference>
<name>A0A917E642_9HYPH</name>
<dbReference type="PANTHER" id="PTHR35869:SF1">
    <property type="entry name" value="OUTER-MEMBRANE LIPOPROTEIN CARRIER PROTEIN"/>
    <property type="match status" value="1"/>
</dbReference>
<dbReference type="SUPFAM" id="SSF89392">
    <property type="entry name" value="Prokaryotic lipoproteins and lipoprotein localization factors"/>
    <property type="match status" value="1"/>
</dbReference>
<dbReference type="InterPro" id="IPR004564">
    <property type="entry name" value="OM_lipoprot_carrier_LolA-like"/>
</dbReference>
<dbReference type="Pfam" id="PF03548">
    <property type="entry name" value="LolA"/>
    <property type="match status" value="1"/>
</dbReference>
<keyword evidence="1 2" id="KW-0732">Signal</keyword>
<gene>
    <name evidence="3" type="ORF">GCM10011390_28990</name>
</gene>
<accession>A0A917E642</accession>
<reference evidence="3" key="2">
    <citation type="submission" date="2020-09" db="EMBL/GenBank/DDBJ databases">
        <authorList>
            <person name="Sun Q."/>
            <person name="Zhou Y."/>
        </authorList>
    </citation>
    <scope>NUCLEOTIDE SEQUENCE</scope>
    <source>
        <strain evidence="3">CGMCC 1.15367</strain>
    </source>
</reference>
<reference evidence="3" key="1">
    <citation type="journal article" date="2014" name="Int. J. Syst. Evol. Microbiol.">
        <title>Complete genome sequence of Corynebacterium casei LMG S-19264T (=DSM 44701T), isolated from a smear-ripened cheese.</title>
        <authorList>
            <consortium name="US DOE Joint Genome Institute (JGI-PGF)"/>
            <person name="Walter F."/>
            <person name="Albersmeier A."/>
            <person name="Kalinowski J."/>
            <person name="Ruckert C."/>
        </authorList>
    </citation>
    <scope>NUCLEOTIDE SEQUENCE</scope>
    <source>
        <strain evidence="3">CGMCC 1.15367</strain>
    </source>
</reference>
<evidence type="ECO:0000313" key="4">
    <source>
        <dbReference type="Proteomes" id="UP000644699"/>
    </source>
</evidence>
<feature type="signal peptide" evidence="2">
    <location>
        <begin position="1"/>
        <end position="34"/>
    </location>
</feature>
<protein>
    <submittedName>
        <fullName evidence="3">Outer-membrane lipoprotein carrier protein</fullName>
    </submittedName>
</protein>
<evidence type="ECO:0000256" key="1">
    <source>
        <dbReference type="ARBA" id="ARBA00022729"/>
    </source>
</evidence>
<dbReference type="CDD" id="cd16325">
    <property type="entry name" value="LolA"/>
    <property type="match status" value="1"/>
</dbReference>
<keyword evidence="3" id="KW-0449">Lipoprotein</keyword>
<dbReference type="Proteomes" id="UP000644699">
    <property type="component" value="Unassembled WGS sequence"/>
</dbReference>
<dbReference type="EMBL" id="BMIQ01000004">
    <property type="protein sequence ID" value="GGE08121.1"/>
    <property type="molecule type" value="Genomic_DNA"/>
</dbReference>
<organism evidence="3 4">
    <name type="scientific">Aureimonas endophytica</name>
    <dbReference type="NCBI Taxonomy" id="2027858"/>
    <lineage>
        <taxon>Bacteria</taxon>
        <taxon>Pseudomonadati</taxon>
        <taxon>Pseudomonadota</taxon>
        <taxon>Alphaproteobacteria</taxon>
        <taxon>Hyphomicrobiales</taxon>
        <taxon>Aurantimonadaceae</taxon>
        <taxon>Aureimonas</taxon>
    </lineage>
</organism>
<evidence type="ECO:0000256" key="2">
    <source>
        <dbReference type="SAM" id="SignalP"/>
    </source>
</evidence>
<dbReference type="AlphaFoldDB" id="A0A917E642"/>
<dbReference type="InterPro" id="IPR029046">
    <property type="entry name" value="LolA/LolB/LppX"/>
</dbReference>
<comment type="caution">
    <text evidence="3">The sequence shown here is derived from an EMBL/GenBank/DDBJ whole genome shotgun (WGS) entry which is preliminary data.</text>
</comment>
<proteinExistence type="predicted"/>
<keyword evidence="4" id="KW-1185">Reference proteome</keyword>